<dbReference type="SUPFAM" id="SSF56112">
    <property type="entry name" value="Protein kinase-like (PK-like)"/>
    <property type="match status" value="1"/>
</dbReference>
<dbReference type="PROSITE" id="PS50011">
    <property type="entry name" value="PROTEIN_KINASE_DOM"/>
    <property type="match status" value="1"/>
</dbReference>
<dbReference type="SUPFAM" id="SSF81606">
    <property type="entry name" value="PP2C-like"/>
    <property type="match status" value="1"/>
</dbReference>
<dbReference type="Gene3D" id="3.30.200.20">
    <property type="entry name" value="Phosphorylase Kinase, domain 1"/>
    <property type="match status" value="1"/>
</dbReference>
<dbReference type="InterPro" id="IPR011009">
    <property type="entry name" value="Kinase-like_dom_sf"/>
</dbReference>
<dbReference type="RefSeq" id="WP_048026255.1">
    <property type="nucleotide sequence ID" value="NZ_CAJGUP010000080.1"/>
</dbReference>
<proteinExistence type="predicted"/>
<sequence length="553" mass="60781">MRAPVATGQHSEAGRKAENQDFHGLCIPAEPLLGAKGIAAALADGISSSDVSRVASETAVASFLEDYYSTPQTWSVRKSAQRVMSATNGWLHAQTRLGHRGADQGYVCGMSVLILKGATAHILHVGDARISRLRDGVLEPLTEEHRLWVGQGRHYLTRAMGLRPHLEIDYHTRGVAQGDVFMLATDGAHEYLRAEHLRQALSDHDSLDEAARALVRQALHEGSNDNLTVQLLRVDAPMTATPADLARQAGTLPCPPLLSPGMGFEGFVIERELHASARSHVYLARDGQSPVAIKIPSLDQRHDPAYLERLLLEEWLARRIDSRHVARAWPQTRPRQSLYIVSEYIEGRTLAHYRPGLQEALDIAEQAARGLAAFHRLDILHRDLRPDNLILTPQGEVKIIDMGSAQAASGQEALPAAPGVPGDIAYAAPEYFLGQPGSPRADLYSLGVITYQLLTGRLPYGAQTAKVRSRADLLRLRYQQATEIPAWLDAVLAQAVHPDPARRFQDAAEFAHALRHPARPPGPPPLAERDPLRFWKVLSLLLALALFISFAYR</sequence>
<dbReference type="CDD" id="cd14014">
    <property type="entry name" value="STKc_PknB_like"/>
    <property type="match status" value="1"/>
</dbReference>
<dbReference type="PROSITE" id="PS51746">
    <property type="entry name" value="PPM_2"/>
    <property type="match status" value="1"/>
</dbReference>
<dbReference type="OrthoDB" id="9801841at2"/>
<dbReference type="GO" id="GO:0005524">
    <property type="term" value="F:ATP binding"/>
    <property type="evidence" value="ECO:0007669"/>
    <property type="project" value="UniProtKB-KW"/>
</dbReference>
<keyword evidence="10" id="KW-1185">Reference proteome</keyword>
<dbReference type="GO" id="GO:0004713">
    <property type="term" value="F:protein tyrosine kinase activity"/>
    <property type="evidence" value="ECO:0007669"/>
    <property type="project" value="InterPro"/>
</dbReference>
<dbReference type="InterPro" id="IPR008266">
    <property type="entry name" value="Tyr_kinase_AS"/>
</dbReference>
<dbReference type="PANTHER" id="PTHR43289:SF6">
    <property type="entry name" value="SERINE_THREONINE-PROTEIN KINASE NEKL-3"/>
    <property type="match status" value="1"/>
</dbReference>
<accession>A0A0J6F071</accession>
<keyword evidence="1 8" id="KW-0808">Transferase</keyword>
<dbReference type="AlphaFoldDB" id="A0A0J6F071"/>
<dbReference type="InterPro" id="IPR036457">
    <property type="entry name" value="PPM-type-like_dom_sf"/>
</dbReference>
<organism evidence="8 9">
    <name type="scientific">Bordetella pseudohinzii</name>
    <dbReference type="NCBI Taxonomy" id="1331258"/>
    <lineage>
        <taxon>Bacteria</taxon>
        <taxon>Pseudomonadati</taxon>
        <taxon>Pseudomonadota</taxon>
        <taxon>Betaproteobacteria</taxon>
        <taxon>Burkholderiales</taxon>
        <taxon>Alcaligenaceae</taxon>
        <taxon>Bordetella</taxon>
    </lineage>
</organism>
<dbReference type="Proteomes" id="UP000092950">
    <property type="component" value="Chromosome"/>
</dbReference>
<dbReference type="PROSITE" id="PS00109">
    <property type="entry name" value="PROTEIN_KINASE_TYR"/>
    <property type="match status" value="1"/>
</dbReference>
<evidence type="ECO:0000313" key="10">
    <source>
        <dbReference type="Proteomes" id="UP000092950"/>
    </source>
</evidence>
<evidence type="ECO:0000313" key="9">
    <source>
        <dbReference type="Proteomes" id="UP000053096"/>
    </source>
</evidence>
<dbReference type="InterPro" id="IPR001932">
    <property type="entry name" value="PPM-type_phosphatase-like_dom"/>
</dbReference>
<dbReference type="Gene3D" id="1.10.510.10">
    <property type="entry name" value="Transferase(Phosphotransferase) domain 1"/>
    <property type="match status" value="1"/>
</dbReference>
<evidence type="ECO:0000256" key="2">
    <source>
        <dbReference type="ARBA" id="ARBA00022741"/>
    </source>
</evidence>
<evidence type="ECO:0000259" key="5">
    <source>
        <dbReference type="PROSITE" id="PS50011"/>
    </source>
</evidence>
<feature type="domain" description="Protein kinase" evidence="5">
    <location>
        <begin position="267"/>
        <end position="515"/>
    </location>
</feature>
<dbReference type="GO" id="GO:0004674">
    <property type="term" value="F:protein serine/threonine kinase activity"/>
    <property type="evidence" value="ECO:0007669"/>
    <property type="project" value="UniProtKB-EC"/>
</dbReference>
<dbReference type="InterPro" id="IPR020635">
    <property type="entry name" value="Tyr_kinase_cat_dom"/>
</dbReference>
<dbReference type="SMART" id="SM00331">
    <property type="entry name" value="PP2C_SIG"/>
    <property type="match status" value="1"/>
</dbReference>
<evidence type="ECO:0000313" key="8">
    <source>
        <dbReference type="EMBL" id="CUI94989.1"/>
    </source>
</evidence>
<keyword evidence="4" id="KW-0067">ATP-binding</keyword>
<dbReference type="Pfam" id="PF00069">
    <property type="entry name" value="Pkinase"/>
    <property type="match status" value="1"/>
</dbReference>
<reference evidence="7 10" key="2">
    <citation type="submission" date="2016-07" db="EMBL/GenBank/DDBJ databases">
        <title>Complete genome sequences of Bordetella pseudohinzii.</title>
        <authorList>
            <person name="Spilker T."/>
            <person name="Darrah R."/>
            <person name="LiPuma J.J."/>
        </authorList>
    </citation>
    <scope>NUCLEOTIDE SEQUENCE [LARGE SCALE GENOMIC DNA]</scope>
    <source>
        <strain evidence="7 10">HI4681</strain>
    </source>
</reference>
<reference evidence="8 9" key="1">
    <citation type="submission" date="2015-09" db="EMBL/GenBank/DDBJ databases">
        <authorList>
            <person name="Jackson K.R."/>
            <person name="Lunt B.L."/>
            <person name="Fisher J.N.B."/>
            <person name="Gardner A.V."/>
            <person name="Bailey M.E."/>
            <person name="Deus L.M."/>
            <person name="Earl A.S."/>
            <person name="Gibby P.D."/>
            <person name="Hartmann K.A."/>
            <person name="Liu J.E."/>
            <person name="Manci A.M."/>
            <person name="Nielsen D.A."/>
            <person name="Solomon M.B."/>
            <person name="Breakwell D.P."/>
            <person name="Burnett S.H."/>
            <person name="Grose J.H."/>
        </authorList>
    </citation>
    <scope>NUCLEOTIDE SEQUENCE [LARGE SCALE GENOMIC DNA]</scope>
    <source>
        <strain evidence="8 9">2789STDY5608636</strain>
    </source>
</reference>
<evidence type="ECO:0000256" key="3">
    <source>
        <dbReference type="ARBA" id="ARBA00022777"/>
    </source>
</evidence>
<name>A0A0J6F071_9BORD</name>
<dbReference type="EMBL" id="CYTV01000008">
    <property type="protein sequence ID" value="CUI94989.1"/>
    <property type="molecule type" value="Genomic_DNA"/>
</dbReference>
<dbReference type="PANTHER" id="PTHR43289">
    <property type="entry name" value="MITOGEN-ACTIVATED PROTEIN KINASE KINASE KINASE 20-RELATED"/>
    <property type="match status" value="1"/>
</dbReference>
<feature type="domain" description="PPM-type phosphatase" evidence="6">
    <location>
        <begin position="6"/>
        <end position="234"/>
    </location>
</feature>
<evidence type="ECO:0000256" key="4">
    <source>
        <dbReference type="ARBA" id="ARBA00022840"/>
    </source>
</evidence>
<dbReference type="EMBL" id="CP016440">
    <property type="protein sequence ID" value="ANY14932.1"/>
    <property type="molecule type" value="Genomic_DNA"/>
</dbReference>
<gene>
    <name evidence="8" type="primary">prkC</name>
    <name evidence="7" type="ORF">BBN53_02885</name>
    <name evidence="8" type="ORF">ERS370011_03016</name>
</gene>
<keyword evidence="3 8" id="KW-0418">Kinase</keyword>
<accession>A0A0M7GHG1</accession>
<dbReference type="SMART" id="SM00219">
    <property type="entry name" value="TyrKc"/>
    <property type="match status" value="1"/>
</dbReference>
<dbReference type="SMART" id="SM00332">
    <property type="entry name" value="PP2Cc"/>
    <property type="match status" value="1"/>
</dbReference>
<dbReference type="CDD" id="cd00143">
    <property type="entry name" value="PP2Cc"/>
    <property type="match status" value="1"/>
</dbReference>
<dbReference type="Gene3D" id="3.60.40.10">
    <property type="entry name" value="PPM-type phosphatase domain"/>
    <property type="match status" value="1"/>
</dbReference>
<dbReference type="KEGG" id="bpdz:BBN53_02885"/>
<evidence type="ECO:0000256" key="1">
    <source>
        <dbReference type="ARBA" id="ARBA00022679"/>
    </source>
</evidence>
<dbReference type="Pfam" id="PF13672">
    <property type="entry name" value="PP2C_2"/>
    <property type="match status" value="1"/>
</dbReference>
<protein>
    <submittedName>
        <fullName evidence="7 8">Protein kinase</fullName>
        <ecNumber evidence="8">2.7.11.1</ecNumber>
    </submittedName>
</protein>
<dbReference type="InterPro" id="IPR000719">
    <property type="entry name" value="Prot_kinase_dom"/>
</dbReference>
<keyword evidence="2" id="KW-0547">Nucleotide-binding</keyword>
<evidence type="ECO:0000259" key="6">
    <source>
        <dbReference type="PROSITE" id="PS51746"/>
    </source>
</evidence>
<dbReference type="Proteomes" id="UP000053096">
    <property type="component" value="Unassembled WGS sequence"/>
</dbReference>
<dbReference type="EC" id="2.7.11.1" evidence="8"/>
<evidence type="ECO:0000313" key="7">
    <source>
        <dbReference type="EMBL" id="ANY14932.1"/>
    </source>
</evidence>